<dbReference type="InterPro" id="IPR050264">
    <property type="entry name" value="Bact_CCA-adding_enz_type3_sf"/>
</dbReference>
<keyword evidence="8" id="KW-0694">RNA-binding</keyword>
<evidence type="ECO:0000256" key="3">
    <source>
        <dbReference type="ARBA" id="ARBA00022694"/>
    </source>
</evidence>
<dbReference type="GO" id="GO:0000049">
    <property type="term" value="F:tRNA binding"/>
    <property type="evidence" value="ECO:0007669"/>
    <property type="project" value="TreeGrafter"/>
</dbReference>
<evidence type="ECO:0000256" key="6">
    <source>
        <dbReference type="ARBA" id="ARBA00022741"/>
    </source>
</evidence>
<evidence type="ECO:0000256" key="5">
    <source>
        <dbReference type="ARBA" id="ARBA00022723"/>
    </source>
</evidence>
<dbReference type="CDD" id="cd00077">
    <property type="entry name" value="HDc"/>
    <property type="match status" value="1"/>
</dbReference>
<name>A0A9D1I975_9CLOT</name>
<dbReference type="InterPro" id="IPR043519">
    <property type="entry name" value="NT_sf"/>
</dbReference>
<dbReference type="GO" id="GO:0008033">
    <property type="term" value="P:tRNA processing"/>
    <property type="evidence" value="ECO:0007669"/>
    <property type="project" value="UniProtKB-KW"/>
</dbReference>
<dbReference type="Pfam" id="PF01743">
    <property type="entry name" value="PolyA_pol"/>
    <property type="match status" value="1"/>
</dbReference>
<evidence type="ECO:0000259" key="11">
    <source>
        <dbReference type="Pfam" id="PF12627"/>
    </source>
</evidence>
<evidence type="ECO:0000256" key="1">
    <source>
        <dbReference type="ARBA" id="ARBA00001946"/>
    </source>
</evidence>
<keyword evidence="5" id="KW-0479">Metal-binding</keyword>
<dbReference type="InterPro" id="IPR006674">
    <property type="entry name" value="HD_domain"/>
</dbReference>
<evidence type="ECO:0000259" key="9">
    <source>
        <dbReference type="Pfam" id="PF01743"/>
    </source>
</evidence>
<dbReference type="SUPFAM" id="SSF81301">
    <property type="entry name" value="Nucleotidyltransferase"/>
    <property type="match status" value="1"/>
</dbReference>
<dbReference type="SUPFAM" id="SSF81891">
    <property type="entry name" value="Poly A polymerase C-terminal region-like"/>
    <property type="match status" value="1"/>
</dbReference>
<comment type="caution">
    <text evidence="12">The sequence shown here is derived from an EMBL/GenBank/DDBJ whole genome shotgun (WGS) entry which is preliminary data.</text>
</comment>
<dbReference type="CDD" id="cd05398">
    <property type="entry name" value="NT_ClassII-CCAase"/>
    <property type="match status" value="1"/>
</dbReference>
<keyword evidence="3" id="KW-0819">tRNA processing</keyword>
<dbReference type="PANTHER" id="PTHR46173:SF1">
    <property type="entry name" value="CCA TRNA NUCLEOTIDYLTRANSFERASE 1, MITOCHONDRIAL"/>
    <property type="match status" value="1"/>
</dbReference>
<dbReference type="Gene3D" id="3.30.460.10">
    <property type="entry name" value="Beta Polymerase, domain 2"/>
    <property type="match status" value="1"/>
</dbReference>
<evidence type="ECO:0000313" key="12">
    <source>
        <dbReference type="EMBL" id="HIU30446.1"/>
    </source>
</evidence>
<dbReference type="Pfam" id="PF12627">
    <property type="entry name" value="PolyA_pol_RNAbd"/>
    <property type="match status" value="1"/>
</dbReference>
<sequence>MKLRTRLSACCDEKADEIIELLRKNGYLAYYVGGCVRDALMGKTPHDFDIATNALPDQTARLFRENGYAVLETGARHGTVSICFGKRVYEITTFRTDGAYRDHRRPDSVKFVSSLEDDLSRRDFTINAMAFYKEEGLLDYFGGENDLKNRTIRCVGEPKVRFAEDALRILRALRFSAVLDFSMESDTAAAVHTCREWIRTVSAERICAEFSGILTADGSVRILRDYIDVLGVFLPELLPSVGFPQNSPWHIYDVFTHTLTALEHTPADLTLRLAVLLHDIGKPYVYTQDENGTGHFKGHAVLSAELADRILRRLKFGRRLREDVCLLVRHHDDRIPCDSASVKRLIRSMGKENALRLVQVERADRVAQNPVMVAERSCAVEQIGRMIHELTRPQAACITIADLAVGGEDLLAEGIPQGVRIGKALAMLLEEVTEERLPNEREALLRFLRENQALL</sequence>
<gene>
    <name evidence="12" type="ORF">IAD50_09160</name>
</gene>
<dbReference type="Gene3D" id="1.10.246.80">
    <property type="match status" value="1"/>
</dbReference>
<dbReference type="InterPro" id="IPR032828">
    <property type="entry name" value="PolyA_RNA-bd"/>
</dbReference>
<evidence type="ECO:0000256" key="2">
    <source>
        <dbReference type="ARBA" id="ARBA00022679"/>
    </source>
</evidence>
<feature type="domain" description="tRNA nucleotidyltransferase/poly(A) polymerase RNA and SrmB- binding" evidence="11">
    <location>
        <begin position="180"/>
        <end position="227"/>
    </location>
</feature>
<evidence type="ECO:0000256" key="4">
    <source>
        <dbReference type="ARBA" id="ARBA00022695"/>
    </source>
</evidence>
<dbReference type="Gene3D" id="1.10.3090.10">
    <property type="entry name" value="cca-adding enzyme, domain 2"/>
    <property type="match status" value="1"/>
</dbReference>
<keyword evidence="4" id="KW-0548">Nucleotidyltransferase</keyword>
<dbReference type="AlphaFoldDB" id="A0A9D1I975"/>
<evidence type="ECO:0000313" key="13">
    <source>
        <dbReference type="Proteomes" id="UP000824089"/>
    </source>
</evidence>
<proteinExistence type="inferred from homology"/>
<dbReference type="EMBL" id="DVMM01000204">
    <property type="protein sequence ID" value="HIU30446.1"/>
    <property type="molecule type" value="Genomic_DNA"/>
</dbReference>
<keyword evidence="2 8" id="KW-0808">Transferase</keyword>
<feature type="domain" description="Poly A polymerase head" evidence="9">
    <location>
        <begin position="29"/>
        <end position="153"/>
    </location>
</feature>
<reference evidence="12" key="2">
    <citation type="journal article" date="2021" name="PeerJ">
        <title>Extensive microbial diversity within the chicken gut microbiome revealed by metagenomics and culture.</title>
        <authorList>
            <person name="Gilroy R."/>
            <person name="Ravi A."/>
            <person name="Getino M."/>
            <person name="Pursley I."/>
            <person name="Horton D.L."/>
            <person name="Alikhan N.F."/>
            <person name="Baker D."/>
            <person name="Gharbi K."/>
            <person name="Hall N."/>
            <person name="Watson M."/>
            <person name="Adriaenssens E.M."/>
            <person name="Foster-Nyarko E."/>
            <person name="Jarju S."/>
            <person name="Secka A."/>
            <person name="Antonio M."/>
            <person name="Oren A."/>
            <person name="Chaudhuri R.R."/>
            <person name="La Ragione R."/>
            <person name="Hildebrand F."/>
            <person name="Pallen M.J."/>
        </authorList>
    </citation>
    <scope>NUCLEOTIDE SEQUENCE</scope>
    <source>
        <strain evidence="12">CHK195-4489</strain>
    </source>
</reference>
<keyword evidence="7" id="KW-0460">Magnesium</keyword>
<keyword evidence="6" id="KW-0547">Nucleotide-binding</keyword>
<dbReference type="PANTHER" id="PTHR46173">
    <property type="entry name" value="CCA TRNA NUCLEOTIDYLTRANSFERASE 1, MITOCHONDRIAL"/>
    <property type="match status" value="1"/>
</dbReference>
<evidence type="ECO:0000256" key="7">
    <source>
        <dbReference type="ARBA" id="ARBA00022842"/>
    </source>
</evidence>
<organism evidence="12 13">
    <name type="scientific">Candidatus Egerieisoma faecipullorum</name>
    <dbReference type="NCBI Taxonomy" id="2840963"/>
    <lineage>
        <taxon>Bacteria</taxon>
        <taxon>Bacillati</taxon>
        <taxon>Bacillota</taxon>
        <taxon>Clostridia</taxon>
        <taxon>Eubacteriales</taxon>
        <taxon>Clostridiaceae</taxon>
        <taxon>Clostridiaceae incertae sedis</taxon>
        <taxon>Candidatus Egerieisoma</taxon>
    </lineage>
</organism>
<feature type="domain" description="HD" evidence="10">
    <location>
        <begin position="260"/>
        <end position="367"/>
    </location>
</feature>
<evidence type="ECO:0000256" key="8">
    <source>
        <dbReference type="RuleBase" id="RU003953"/>
    </source>
</evidence>
<dbReference type="Pfam" id="PF01966">
    <property type="entry name" value="HD"/>
    <property type="match status" value="1"/>
</dbReference>
<dbReference type="GO" id="GO:0000166">
    <property type="term" value="F:nucleotide binding"/>
    <property type="evidence" value="ECO:0007669"/>
    <property type="project" value="UniProtKB-KW"/>
</dbReference>
<evidence type="ECO:0000259" key="10">
    <source>
        <dbReference type="Pfam" id="PF01966"/>
    </source>
</evidence>
<dbReference type="GO" id="GO:0016779">
    <property type="term" value="F:nucleotidyltransferase activity"/>
    <property type="evidence" value="ECO:0007669"/>
    <property type="project" value="UniProtKB-KW"/>
</dbReference>
<dbReference type="GO" id="GO:0046872">
    <property type="term" value="F:metal ion binding"/>
    <property type="evidence" value="ECO:0007669"/>
    <property type="project" value="UniProtKB-KW"/>
</dbReference>
<accession>A0A9D1I975</accession>
<dbReference type="InterPro" id="IPR002646">
    <property type="entry name" value="PolA_pol_head_dom"/>
</dbReference>
<comment type="cofactor">
    <cofactor evidence="1">
        <name>Mg(2+)</name>
        <dbReference type="ChEBI" id="CHEBI:18420"/>
    </cofactor>
</comment>
<dbReference type="Proteomes" id="UP000824089">
    <property type="component" value="Unassembled WGS sequence"/>
</dbReference>
<reference evidence="12" key="1">
    <citation type="submission" date="2020-10" db="EMBL/GenBank/DDBJ databases">
        <authorList>
            <person name="Gilroy R."/>
        </authorList>
    </citation>
    <scope>NUCLEOTIDE SEQUENCE</scope>
    <source>
        <strain evidence="12">CHK195-4489</strain>
    </source>
</reference>
<protein>
    <submittedName>
        <fullName evidence="12">HD domain-containing protein</fullName>
    </submittedName>
</protein>
<comment type="similarity">
    <text evidence="8">Belongs to the tRNA nucleotidyltransferase/poly(A) polymerase family.</text>
</comment>
<dbReference type="InterPro" id="IPR003607">
    <property type="entry name" value="HD/PDEase_dom"/>
</dbReference>